<dbReference type="OrthoDB" id="5125733at2759"/>
<dbReference type="KEGG" id="tmn:UCRPA7_1999"/>
<protein>
    <submittedName>
        <fullName evidence="2">Putative het domain-containing protein</fullName>
    </submittedName>
</protein>
<proteinExistence type="predicted"/>
<accession>R8BT22</accession>
<dbReference type="Pfam" id="PF06985">
    <property type="entry name" value="HET"/>
    <property type="match status" value="1"/>
</dbReference>
<dbReference type="InterPro" id="IPR010730">
    <property type="entry name" value="HET"/>
</dbReference>
<reference evidence="3" key="1">
    <citation type="journal article" date="2013" name="Genome Announc.">
        <title>Draft genome sequence of the ascomycete Phaeoacremonium aleophilum strain UCR-PA7, a causal agent of the esca disease complex in grapevines.</title>
        <authorList>
            <person name="Blanco-Ulate B."/>
            <person name="Rolshausen P."/>
            <person name="Cantu D."/>
        </authorList>
    </citation>
    <scope>NUCLEOTIDE SEQUENCE [LARGE SCALE GENOMIC DNA]</scope>
    <source>
        <strain evidence="3">UCR-PA7</strain>
    </source>
</reference>
<dbReference type="AlphaFoldDB" id="R8BT22"/>
<dbReference type="PANTHER" id="PTHR33112:SF9">
    <property type="entry name" value="HETEROKARYON INCOMPATIBILITY DOMAIN-CONTAINING PROTEIN"/>
    <property type="match status" value="1"/>
</dbReference>
<evidence type="ECO:0000259" key="1">
    <source>
        <dbReference type="Pfam" id="PF06985"/>
    </source>
</evidence>
<dbReference type="GeneID" id="19322205"/>
<organism evidence="2 3">
    <name type="scientific">Phaeoacremonium minimum (strain UCR-PA7)</name>
    <name type="common">Esca disease fungus</name>
    <name type="synonym">Togninia minima</name>
    <dbReference type="NCBI Taxonomy" id="1286976"/>
    <lineage>
        <taxon>Eukaryota</taxon>
        <taxon>Fungi</taxon>
        <taxon>Dikarya</taxon>
        <taxon>Ascomycota</taxon>
        <taxon>Pezizomycotina</taxon>
        <taxon>Sordariomycetes</taxon>
        <taxon>Sordariomycetidae</taxon>
        <taxon>Togniniales</taxon>
        <taxon>Togniniaceae</taxon>
        <taxon>Phaeoacremonium</taxon>
    </lineage>
</organism>
<evidence type="ECO:0000313" key="2">
    <source>
        <dbReference type="EMBL" id="EOO02454.1"/>
    </source>
</evidence>
<evidence type="ECO:0000313" key="3">
    <source>
        <dbReference type="Proteomes" id="UP000014074"/>
    </source>
</evidence>
<dbReference type="Proteomes" id="UP000014074">
    <property type="component" value="Unassembled WGS sequence"/>
</dbReference>
<dbReference type="EMBL" id="KB932919">
    <property type="protein sequence ID" value="EOO02454.1"/>
    <property type="molecule type" value="Genomic_DNA"/>
</dbReference>
<feature type="domain" description="Heterokaryon incompatibility" evidence="1">
    <location>
        <begin position="61"/>
        <end position="224"/>
    </location>
</feature>
<keyword evidence="3" id="KW-1185">Reference proteome</keyword>
<dbReference type="RefSeq" id="XP_007912768.1">
    <property type="nucleotide sequence ID" value="XM_007914577.1"/>
</dbReference>
<name>R8BT22_PHAM7</name>
<dbReference type="HOGENOM" id="CLU_002639_8_3_1"/>
<dbReference type="eggNOG" id="ENOG502SN0Y">
    <property type="taxonomic scope" value="Eukaryota"/>
</dbReference>
<sequence length="470" mass="53700">MILRSATRDIQLISLWLSECQQGHAMCQQLITPVLPKRVLDVGSANNDPHLVISSEATGRYLCLSHRWGSDQEQLCTTKESLPHFCETIPFGSFPLLFQQAIEVTRALDVQYLWIDSLCILQDDVEDWERESALMGDIYSNAYATLFAERATNSNDSLFQTDDDRGNRSHFVQDVEHKDPATGQTHSILVASKLATYPSSLEEAFCLVDQSESHLEDRGWVLQEEVLSRRKICFSHTELHWQCNVLSQCECGMRSVMASNTVSCEHDFVSRLLLFHRSDGTVTKGLSKSLSSARRRTMDVNRAWQQLVRAYCLRNLTTEQDRLSALAGVASRLGRSKKNIEAEWKDGLYRYQLTAPGEADCITMRIDADDNGPITEGLRRESMVITDTAEDWNDIRASLGIEQRKYLYLIAGLRSQVNDLTHLGVTLTEGLLLRESRRQPEFWERVCLMKPDGWWREWEKLTMSRTLVLI</sequence>
<gene>
    <name evidence="2" type="ORF">UCRPA7_1999</name>
</gene>
<dbReference type="PANTHER" id="PTHR33112">
    <property type="entry name" value="DOMAIN PROTEIN, PUTATIVE-RELATED"/>
    <property type="match status" value="1"/>
</dbReference>